<keyword evidence="2" id="KW-1133">Transmembrane helix</keyword>
<name>A0A1Y1RQP0_9MICC</name>
<feature type="transmembrane region" description="Helical" evidence="2">
    <location>
        <begin position="30"/>
        <end position="50"/>
    </location>
</feature>
<keyword evidence="4" id="KW-1185">Reference proteome</keyword>
<gene>
    <name evidence="3" type="ORF">A7979_01005</name>
</gene>
<dbReference type="RefSeq" id="WP_083091172.1">
    <property type="nucleotide sequence ID" value="NZ_LXWF01000011.1"/>
</dbReference>
<evidence type="ECO:0000313" key="3">
    <source>
        <dbReference type="EMBL" id="ORC22116.1"/>
    </source>
</evidence>
<evidence type="ECO:0000313" key="4">
    <source>
        <dbReference type="Proteomes" id="UP000192359"/>
    </source>
</evidence>
<keyword evidence="2" id="KW-0472">Membrane</keyword>
<feature type="region of interest" description="Disordered" evidence="1">
    <location>
        <begin position="59"/>
        <end position="82"/>
    </location>
</feature>
<reference evidence="3 4" key="1">
    <citation type="submission" date="2016-05" db="EMBL/GenBank/DDBJ databases">
        <title>Draft genome sequence of a porcine commensal Rothia nasimurium.</title>
        <authorList>
            <person name="Gaiser R.A."/>
            <person name="Van Baarlen P."/>
            <person name="Wells J.M."/>
        </authorList>
    </citation>
    <scope>NUCLEOTIDE SEQUENCE [LARGE SCALE GENOMIC DNA]</scope>
    <source>
        <strain evidence="3 4">PT-32</strain>
    </source>
</reference>
<dbReference type="OrthoDB" id="9916261at2"/>
<proteinExistence type="predicted"/>
<keyword evidence="2" id="KW-0812">Transmembrane</keyword>
<dbReference type="AlphaFoldDB" id="A0A1Y1RQP0"/>
<organism evidence="3 4">
    <name type="scientific">Rothia nasimurium</name>
    <dbReference type="NCBI Taxonomy" id="85336"/>
    <lineage>
        <taxon>Bacteria</taxon>
        <taxon>Bacillati</taxon>
        <taxon>Actinomycetota</taxon>
        <taxon>Actinomycetes</taxon>
        <taxon>Micrococcales</taxon>
        <taxon>Micrococcaceae</taxon>
        <taxon>Rothia</taxon>
    </lineage>
</organism>
<evidence type="ECO:0000256" key="2">
    <source>
        <dbReference type="SAM" id="Phobius"/>
    </source>
</evidence>
<evidence type="ECO:0000256" key="1">
    <source>
        <dbReference type="SAM" id="MobiDB-lite"/>
    </source>
</evidence>
<dbReference type="EMBL" id="LXWF01000011">
    <property type="protein sequence ID" value="ORC22116.1"/>
    <property type="molecule type" value="Genomic_DNA"/>
</dbReference>
<comment type="caution">
    <text evidence="3">The sequence shown here is derived from an EMBL/GenBank/DDBJ whole genome shotgun (WGS) entry which is preliminary data.</text>
</comment>
<protein>
    <submittedName>
        <fullName evidence="3">Uncharacterized protein</fullName>
    </submittedName>
</protein>
<dbReference type="Proteomes" id="UP000192359">
    <property type="component" value="Unassembled WGS sequence"/>
</dbReference>
<sequence length="82" mass="9166">MFSSVLAAGAAVVASEEGSHQLELFGMPTWWFAIFGFIFFGLLFFITISFSGRGVVRPDHAPDHLSSDETEALRDYQSKRKH</sequence>
<accession>A0A1Y1RQP0</accession>